<sequence>MNPIEFTEQNSVFVADGCDDLPACRQYNEQFHADEMISLWELSDEDCVEILKQIKDGKRPAIYLAVIGGQPPVSLWVRSEKNET</sequence>
<evidence type="ECO:0000313" key="1">
    <source>
        <dbReference type="EMBL" id="QMW80674.1"/>
    </source>
</evidence>
<dbReference type="AlphaFoldDB" id="A0A7G5N1D1"/>
<dbReference type="Proteomes" id="UP000515789">
    <property type="component" value="Chromosome"/>
</dbReference>
<dbReference type="RefSeq" id="WP_018596636.1">
    <property type="nucleotide sequence ID" value="NZ_CABLBP010000031.1"/>
</dbReference>
<name>A0A7G5N1D1_9FIRM</name>
<dbReference type="GeneID" id="75053853"/>
<organism evidence="1 2">
    <name type="scientific">Blautia producta</name>
    <dbReference type="NCBI Taxonomy" id="33035"/>
    <lineage>
        <taxon>Bacteria</taxon>
        <taxon>Bacillati</taxon>
        <taxon>Bacillota</taxon>
        <taxon>Clostridia</taxon>
        <taxon>Lachnospirales</taxon>
        <taxon>Lachnospiraceae</taxon>
        <taxon>Blautia</taxon>
    </lineage>
</organism>
<protein>
    <submittedName>
        <fullName evidence="1">Uncharacterized protein</fullName>
    </submittedName>
</protein>
<accession>A0A7G5N1D1</accession>
<reference evidence="1 2" key="1">
    <citation type="submission" date="2019-04" db="EMBL/GenBank/DDBJ databases">
        <authorList>
            <person name="Schori C."/>
            <person name="Ahrens C."/>
        </authorList>
    </citation>
    <scope>NUCLEOTIDE SEQUENCE [LARGE SCALE GENOMIC DNA]</scope>
    <source>
        <strain evidence="1 2">DSM 2950</strain>
    </source>
</reference>
<evidence type="ECO:0000313" key="2">
    <source>
        <dbReference type="Proteomes" id="UP000515789"/>
    </source>
</evidence>
<proteinExistence type="predicted"/>
<gene>
    <name evidence="1" type="ORF">E5259_25540</name>
</gene>
<dbReference type="EMBL" id="CP039126">
    <property type="protein sequence ID" value="QMW80674.1"/>
    <property type="molecule type" value="Genomic_DNA"/>
</dbReference>